<name>A0ABD2PKV5_9PLAT</name>
<organism evidence="2 3">
    <name type="scientific">Cichlidogyrus casuarinus</name>
    <dbReference type="NCBI Taxonomy" id="1844966"/>
    <lineage>
        <taxon>Eukaryota</taxon>
        <taxon>Metazoa</taxon>
        <taxon>Spiralia</taxon>
        <taxon>Lophotrochozoa</taxon>
        <taxon>Platyhelminthes</taxon>
        <taxon>Monogenea</taxon>
        <taxon>Monopisthocotylea</taxon>
        <taxon>Dactylogyridea</taxon>
        <taxon>Ancyrocephalidae</taxon>
        <taxon>Cichlidogyrus</taxon>
    </lineage>
</organism>
<feature type="non-terminal residue" evidence="2">
    <location>
        <position position="93"/>
    </location>
</feature>
<dbReference type="PANTHER" id="PTHR10073:SF12">
    <property type="entry name" value="DNA MISMATCH REPAIR PROTEIN MLH1"/>
    <property type="match status" value="1"/>
</dbReference>
<accession>A0ABD2PKV5</accession>
<dbReference type="Gene3D" id="3.30.565.10">
    <property type="entry name" value="Histidine kinase-like ATPase, C-terminal domain"/>
    <property type="match status" value="1"/>
</dbReference>
<comment type="caution">
    <text evidence="2">The sequence shown here is derived from an EMBL/GenBank/DDBJ whole genome shotgun (WGS) entry which is preliminary data.</text>
</comment>
<evidence type="ECO:0000256" key="1">
    <source>
        <dbReference type="ARBA" id="ARBA00006082"/>
    </source>
</evidence>
<dbReference type="Pfam" id="PF13589">
    <property type="entry name" value="HATPase_c_3"/>
    <property type="match status" value="1"/>
</dbReference>
<dbReference type="PANTHER" id="PTHR10073">
    <property type="entry name" value="DNA MISMATCH REPAIR PROTEIN MLH, PMS, MUTL"/>
    <property type="match status" value="1"/>
</dbReference>
<keyword evidence="3" id="KW-1185">Reference proteome</keyword>
<dbReference type="SUPFAM" id="SSF55874">
    <property type="entry name" value="ATPase domain of HSP90 chaperone/DNA topoisomerase II/histidine kinase"/>
    <property type="match status" value="1"/>
</dbReference>
<evidence type="ECO:0000313" key="2">
    <source>
        <dbReference type="EMBL" id="KAL3307477.1"/>
    </source>
</evidence>
<comment type="similarity">
    <text evidence="1">Belongs to the DNA mismatch repair MutL/HexB family.</text>
</comment>
<evidence type="ECO:0000313" key="3">
    <source>
        <dbReference type="Proteomes" id="UP001626550"/>
    </source>
</evidence>
<sequence length="93" mass="10329">SMMKRNQTQEAPRRIVRLSDEVANMIAAGEVLVRPMYAVKELIENSIDAKSTKIDIKVSGGGLDKLLIKDNGIGINKLDLLILCERFTTSKIE</sequence>
<dbReference type="AlphaFoldDB" id="A0ABD2PKV5"/>
<feature type="non-terminal residue" evidence="2">
    <location>
        <position position="1"/>
    </location>
</feature>
<dbReference type="InterPro" id="IPR038973">
    <property type="entry name" value="MutL/Mlh/Pms-like"/>
</dbReference>
<proteinExistence type="inferred from homology"/>
<protein>
    <submittedName>
        <fullName evidence="2">DNA mismatch repair protein</fullName>
    </submittedName>
</protein>
<dbReference type="EMBL" id="JBJKFK010007264">
    <property type="protein sequence ID" value="KAL3307477.1"/>
    <property type="molecule type" value="Genomic_DNA"/>
</dbReference>
<dbReference type="InterPro" id="IPR036890">
    <property type="entry name" value="HATPase_C_sf"/>
</dbReference>
<dbReference type="Proteomes" id="UP001626550">
    <property type="component" value="Unassembled WGS sequence"/>
</dbReference>
<gene>
    <name evidence="2" type="primary">MLH1_2</name>
    <name evidence="2" type="ORF">Ciccas_014006</name>
</gene>
<reference evidence="2 3" key="1">
    <citation type="submission" date="2024-11" db="EMBL/GenBank/DDBJ databases">
        <title>Adaptive evolution of stress response genes in parasites aligns with host niche diversity.</title>
        <authorList>
            <person name="Hahn C."/>
            <person name="Resl P."/>
        </authorList>
    </citation>
    <scope>NUCLEOTIDE SEQUENCE [LARGE SCALE GENOMIC DNA]</scope>
    <source>
        <strain evidence="2">EGGRZ-B1_66</strain>
        <tissue evidence="2">Body</tissue>
    </source>
</reference>